<gene>
    <name evidence="1" type="ORF">SAMN05192534_12429</name>
</gene>
<organism evidence="1 2">
    <name type="scientific">Alteribacillus persepolensis</name>
    <dbReference type="NCBI Taxonomy" id="568899"/>
    <lineage>
        <taxon>Bacteria</taxon>
        <taxon>Bacillati</taxon>
        <taxon>Bacillota</taxon>
        <taxon>Bacilli</taxon>
        <taxon>Bacillales</taxon>
        <taxon>Bacillaceae</taxon>
        <taxon>Alteribacillus</taxon>
    </lineage>
</organism>
<dbReference type="AlphaFoldDB" id="A0A1G8IIC3"/>
<proteinExistence type="predicted"/>
<reference evidence="1 2" key="1">
    <citation type="submission" date="2016-10" db="EMBL/GenBank/DDBJ databases">
        <authorList>
            <person name="de Groot N.N."/>
        </authorList>
    </citation>
    <scope>NUCLEOTIDE SEQUENCE [LARGE SCALE GENOMIC DNA]</scope>
    <source>
        <strain evidence="1 2">DSM 21632</strain>
    </source>
</reference>
<evidence type="ECO:0000313" key="1">
    <source>
        <dbReference type="EMBL" id="SDI18511.1"/>
    </source>
</evidence>
<keyword evidence="2" id="KW-1185">Reference proteome</keyword>
<accession>A0A1G8IIC3</accession>
<name>A0A1G8IIC3_9BACI</name>
<evidence type="ECO:0000313" key="2">
    <source>
        <dbReference type="Proteomes" id="UP000199163"/>
    </source>
</evidence>
<dbReference type="EMBL" id="FNDK01000024">
    <property type="protein sequence ID" value="SDI18511.1"/>
    <property type="molecule type" value="Genomic_DNA"/>
</dbReference>
<protein>
    <submittedName>
        <fullName evidence="1">Uncharacterized protein</fullName>
    </submittedName>
</protein>
<dbReference type="STRING" id="568899.SAMN05192534_12429"/>
<dbReference type="Proteomes" id="UP000199163">
    <property type="component" value="Unassembled WGS sequence"/>
</dbReference>
<sequence>MVQLDIIESLHYFNIMNAYWITNQNEPEYCYVRAFVPFNAHAPFESYSPRKGETKELVFHTWACHRDAIMRAKNIDIDEAAKELSHARDQEKAVLMKVYKEEADEFACTKVDEYLKVEVST</sequence>